<accession>X1GE60</accession>
<feature type="non-terminal residue" evidence="8">
    <location>
        <position position="72"/>
    </location>
</feature>
<evidence type="ECO:0000256" key="3">
    <source>
        <dbReference type="ARBA" id="ARBA00022475"/>
    </source>
</evidence>
<dbReference type="Gene3D" id="3.40.50.300">
    <property type="entry name" value="P-loop containing nucleotide triphosphate hydrolases"/>
    <property type="match status" value="1"/>
</dbReference>
<evidence type="ECO:0000313" key="8">
    <source>
        <dbReference type="EMBL" id="GAH56181.1"/>
    </source>
</evidence>
<feature type="non-terminal residue" evidence="8">
    <location>
        <position position="1"/>
    </location>
</feature>
<dbReference type="Pfam" id="PF08352">
    <property type="entry name" value="oligo_HPY"/>
    <property type="match status" value="1"/>
</dbReference>
<gene>
    <name evidence="8" type="ORF">S03H2_26941</name>
</gene>
<keyword evidence="5" id="KW-0067">ATP-binding</keyword>
<name>X1GE60_9ZZZZ</name>
<evidence type="ECO:0000256" key="4">
    <source>
        <dbReference type="ARBA" id="ARBA00022741"/>
    </source>
</evidence>
<dbReference type="PANTHER" id="PTHR43297:SF2">
    <property type="entry name" value="DIPEPTIDE TRANSPORT ATP-BINDING PROTEIN DPPD"/>
    <property type="match status" value="1"/>
</dbReference>
<protein>
    <recommendedName>
        <fullName evidence="7">Oligopeptide/dipeptide ABC transporter C-terminal domain-containing protein</fullName>
    </recommendedName>
</protein>
<dbReference type="GO" id="GO:0015833">
    <property type="term" value="P:peptide transport"/>
    <property type="evidence" value="ECO:0007669"/>
    <property type="project" value="InterPro"/>
</dbReference>
<comment type="caution">
    <text evidence="8">The sequence shown here is derived from an EMBL/GenBank/DDBJ whole genome shotgun (WGS) entry which is preliminary data.</text>
</comment>
<keyword evidence="2" id="KW-0813">Transport</keyword>
<evidence type="ECO:0000259" key="7">
    <source>
        <dbReference type="Pfam" id="PF08352"/>
    </source>
</evidence>
<organism evidence="8">
    <name type="scientific">marine sediment metagenome</name>
    <dbReference type="NCBI Taxonomy" id="412755"/>
    <lineage>
        <taxon>unclassified sequences</taxon>
        <taxon>metagenomes</taxon>
        <taxon>ecological metagenomes</taxon>
    </lineage>
</organism>
<dbReference type="GO" id="GO:0016020">
    <property type="term" value="C:membrane"/>
    <property type="evidence" value="ECO:0007669"/>
    <property type="project" value="UniProtKB-SubCell"/>
</dbReference>
<proteinExistence type="predicted"/>
<comment type="subcellular location">
    <subcellularLocation>
        <location evidence="1">Membrane</location>
    </subcellularLocation>
</comment>
<reference evidence="8" key="1">
    <citation type="journal article" date="2014" name="Front. Microbiol.">
        <title>High frequency of phylogenetically diverse reductive dehalogenase-homologous genes in deep subseafloor sedimentary metagenomes.</title>
        <authorList>
            <person name="Kawai M."/>
            <person name="Futagami T."/>
            <person name="Toyoda A."/>
            <person name="Takaki Y."/>
            <person name="Nishi S."/>
            <person name="Hori S."/>
            <person name="Arai W."/>
            <person name="Tsubouchi T."/>
            <person name="Morono Y."/>
            <person name="Uchiyama I."/>
            <person name="Ito T."/>
            <person name="Fujiyama A."/>
            <person name="Inagaki F."/>
            <person name="Takami H."/>
        </authorList>
    </citation>
    <scope>NUCLEOTIDE SEQUENCE</scope>
    <source>
        <strain evidence="8">Expedition CK06-06</strain>
    </source>
</reference>
<evidence type="ECO:0000256" key="5">
    <source>
        <dbReference type="ARBA" id="ARBA00022840"/>
    </source>
</evidence>
<keyword evidence="4" id="KW-0547">Nucleotide-binding</keyword>
<dbReference type="AlphaFoldDB" id="X1GE60"/>
<dbReference type="SUPFAM" id="SSF52540">
    <property type="entry name" value="P-loop containing nucleoside triphosphate hydrolases"/>
    <property type="match status" value="1"/>
</dbReference>
<keyword evidence="6" id="KW-0472">Membrane</keyword>
<dbReference type="EMBL" id="BARU01015869">
    <property type="protein sequence ID" value="GAH56181.1"/>
    <property type="molecule type" value="Genomic_DNA"/>
</dbReference>
<evidence type="ECO:0000256" key="1">
    <source>
        <dbReference type="ARBA" id="ARBA00004370"/>
    </source>
</evidence>
<sequence length="72" mass="8039">VVAEVADRVAVMYAGKVVEYTDAKNLFGDPQHPYTWGLMNSLPQMDKEVERLEMIPGIVPSPLEFPVGCKFN</sequence>
<dbReference type="InterPro" id="IPR027417">
    <property type="entry name" value="P-loop_NTPase"/>
</dbReference>
<feature type="domain" description="Oligopeptide/dipeptide ABC transporter C-terminal" evidence="7">
    <location>
        <begin position="18"/>
        <end position="72"/>
    </location>
</feature>
<dbReference type="PANTHER" id="PTHR43297">
    <property type="entry name" value="OLIGOPEPTIDE TRANSPORT ATP-BINDING PROTEIN APPD"/>
    <property type="match status" value="1"/>
</dbReference>
<dbReference type="InterPro" id="IPR050388">
    <property type="entry name" value="ABC_Ni/Peptide_Import"/>
</dbReference>
<dbReference type="GO" id="GO:0005524">
    <property type="term" value="F:ATP binding"/>
    <property type="evidence" value="ECO:0007669"/>
    <property type="project" value="UniProtKB-KW"/>
</dbReference>
<dbReference type="NCBIfam" id="TIGR01727">
    <property type="entry name" value="oligo_HPY"/>
    <property type="match status" value="1"/>
</dbReference>
<dbReference type="InterPro" id="IPR013563">
    <property type="entry name" value="Oligopep_ABC_C"/>
</dbReference>
<evidence type="ECO:0000256" key="2">
    <source>
        <dbReference type="ARBA" id="ARBA00022448"/>
    </source>
</evidence>
<evidence type="ECO:0000256" key="6">
    <source>
        <dbReference type="ARBA" id="ARBA00023136"/>
    </source>
</evidence>
<keyword evidence="3" id="KW-1003">Cell membrane</keyword>